<evidence type="ECO:0000313" key="2">
    <source>
        <dbReference type="Proteomes" id="UP000233786"/>
    </source>
</evidence>
<name>A0A2N3Y7P5_SACSN</name>
<comment type="caution">
    <text evidence="1">The sequence shown here is derived from an EMBL/GenBank/DDBJ whole genome shotgun (WGS) entry which is preliminary data.</text>
</comment>
<dbReference type="AlphaFoldDB" id="A0A2N3Y7P5"/>
<organism evidence="1 2">
    <name type="scientific">Saccharopolyspora spinosa</name>
    <dbReference type="NCBI Taxonomy" id="60894"/>
    <lineage>
        <taxon>Bacteria</taxon>
        <taxon>Bacillati</taxon>
        <taxon>Actinomycetota</taxon>
        <taxon>Actinomycetes</taxon>
        <taxon>Pseudonocardiales</taxon>
        <taxon>Pseudonocardiaceae</taxon>
        <taxon>Saccharopolyspora</taxon>
    </lineage>
</organism>
<accession>A0A2N3Y7P5</accession>
<evidence type="ECO:0000313" key="1">
    <source>
        <dbReference type="EMBL" id="PKW18905.1"/>
    </source>
</evidence>
<keyword evidence="2" id="KW-1185">Reference proteome</keyword>
<reference evidence="1" key="1">
    <citation type="submission" date="2017-12" db="EMBL/GenBank/DDBJ databases">
        <title>Sequencing the genomes of 1000 Actinobacteria strains.</title>
        <authorList>
            <person name="Klenk H.-P."/>
        </authorList>
    </citation>
    <scope>NUCLEOTIDE SEQUENCE [LARGE SCALE GENOMIC DNA]</scope>
    <source>
        <strain evidence="1">DSM 44228</strain>
    </source>
</reference>
<dbReference type="EMBL" id="PJNB01000001">
    <property type="protein sequence ID" value="PKW18905.1"/>
    <property type="molecule type" value="Genomic_DNA"/>
</dbReference>
<dbReference type="RefSeq" id="WP_010310545.1">
    <property type="nucleotide sequence ID" value="NZ_CP061007.1"/>
</dbReference>
<gene>
    <name evidence="1" type="ORF">A8926_7043</name>
</gene>
<protein>
    <submittedName>
        <fullName evidence="1">Uncharacterized protein</fullName>
    </submittedName>
</protein>
<sequence length="87" mass="9461">MAKRTKVLTVTIRMEMGNRKISGKRVRAVAGAVVDAAQQAAAEELLENSLDSVTGHATWAYEWLNTPVAASQDWEDDLDEDDADDAA</sequence>
<dbReference type="Proteomes" id="UP000233786">
    <property type="component" value="Unassembled WGS sequence"/>
</dbReference>
<proteinExistence type="predicted"/>